<dbReference type="Proteomes" id="UP000295658">
    <property type="component" value="Unassembled WGS sequence"/>
</dbReference>
<dbReference type="EMBL" id="SLUL01000006">
    <property type="protein sequence ID" value="TCL49746.1"/>
    <property type="molecule type" value="Genomic_DNA"/>
</dbReference>
<evidence type="ECO:0000259" key="2">
    <source>
        <dbReference type="PROSITE" id="PS51352"/>
    </source>
</evidence>
<feature type="domain" description="Thioredoxin" evidence="2">
    <location>
        <begin position="32"/>
        <end position="171"/>
    </location>
</feature>
<dbReference type="PROSITE" id="PS00194">
    <property type="entry name" value="THIOREDOXIN_1"/>
    <property type="match status" value="1"/>
</dbReference>
<dbReference type="PANTHER" id="PTHR42852">
    <property type="entry name" value="THIOL:DISULFIDE INTERCHANGE PROTEIN DSBE"/>
    <property type="match status" value="1"/>
</dbReference>
<dbReference type="InterPro" id="IPR050553">
    <property type="entry name" value="Thioredoxin_ResA/DsbE_sf"/>
</dbReference>
<reference evidence="3 4" key="1">
    <citation type="submission" date="2019-03" db="EMBL/GenBank/DDBJ databases">
        <title>Genomic Encyclopedia of Type Strains, Phase IV (KMG-IV): sequencing the most valuable type-strain genomes for metagenomic binning, comparative biology and taxonomic classification.</title>
        <authorList>
            <person name="Goeker M."/>
        </authorList>
    </citation>
    <scope>NUCLEOTIDE SEQUENCE [LARGE SCALE GENOMIC DNA]</scope>
    <source>
        <strain evidence="3 4">DSM 24979</strain>
    </source>
</reference>
<dbReference type="InterPro" id="IPR017937">
    <property type="entry name" value="Thioredoxin_CS"/>
</dbReference>
<comment type="caution">
    <text evidence="3">The sequence shown here is derived from an EMBL/GenBank/DDBJ whole genome shotgun (WGS) entry which is preliminary data.</text>
</comment>
<protein>
    <submittedName>
        <fullName evidence="3">Peroxiredoxin</fullName>
    </submittedName>
</protein>
<dbReference type="SUPFAM" id="SSF52833">
    <property type="entry name" value="Thioredoxin-like"/>
    <property type="match status" value="1"/>
</dbReference>
<dbReference type="GO" id="GO:0016209">
    <property type="term" value="F:antioxidant activity"/>
    <property type="evidence" value="ECO:0007669"/>
    <property type="project" value="InterPro"/>
</dbReference>
<gene>
    <name evidence="3" type="ORF">EDD69_10698</name>
</gene>
<dbReference type="PROSITE" id="PS51352">
    <property type="entry name" value="THIOREDOXIN_2"/>
    <property type="match status" value="1"/>
</dbReference>
<dbReference type="Pfam" id="PF00578">
    <property type="entry name" value="AhpC-TSA"/>
    <property type="match status" value="1"/>
</dbReference>
<dbReference type="GO" id="GO:0016491">
    <property type="term" value="F:oxidoreductase activity"/>
    <property type="evidence" value="ECO:0007669"/>
    <property type="project" value="InterPro"/>
</dbReference>
<dbReference type="InterPro" id="IPR036249">
    <property type="entry name" value="Thioredoxin-like_sf"/>
</dbReference>
<proteinExistence type="predicted"/>
<dbReference type="PANTHER" id="PTHR42852:SF13">
    <property type="entry name" value="PROTEIN DIPZ"/>
    <property type="match status" value="1"/>
</dbReference>
<name>A0A4V6NGH0_9BACL</name>
<dbReference type="OrthoDB" id="25753at2"/>
<evidence type="ECO:0000313" key="4">
    <source>
        <dbReference type="Proteomes" id="UP000295658"/>
    </source>
</evidence>
<evidence type="ECO:0000313" key="3">
    <source>
        <dbReference type="EMBL" id="TCL49746.1"/>
    </source>
</evidence>
<keyword evidence="1" id="KW-1015">Disulfide bond</keyword>
<organism evidence="3 4">
    <name type="scientific">Thermolongibacillus altinsuensis</name>
    <dbReference type="NCBI Taxonomy" id="575256"/>
    <lineage>
        <taxon>Bacteria</taxon>
        <taxon>Bacillati</taxon>
        <taxon>Bacillota</taxon>
        <taxon>Bacilli</taxon>
        <taxon>Bacillales</taxon>
        <taxon>Anoxybacillaceae</taxon>
        <taxon>Thermolongibacillus</taxon>
    </lineage>
</organism>
<dbReference type="AlphaFoldDB" id="A0A4V6NGH0"/>
<accession>A0A4V6NGH0</accession>
<dbReference type="CDD" id="cd02966">
    <property type="entry name" value="TlpA_like_family"/>
    <property type="match status" value="1"/>
</dbReference>
<evidence type="ECO:0000256" key="1">
    <source>
        <dbReference type="ARBA" id="ARBA00023157"/>
    </source>
</evidence>
<keyword evidence="4" id="KW-1185">Reference proteome</keyword>
<sequence length="171" mass="19762">MKKWLATVLLFSLTAYVLWQLITENQTVATGSKIGMKAPDFALQTLDGQTLRLSDLHGKPVIVNFWATWCPPCRAEMPDMQKFYEKYHKKMEIVAVNLMVRDSREKVDAFIKEYGLTFPVVLDTKGAAMKQYEIQPIPTSFIIDKDGIIRDKFVGPMPYKKMVEYMEQWGE</sequence>
<dbReference type="InterPro" id="IPR013766">
    <property type="entry name" value="Thioredoxin_domain"/>
</dbReference>
<dbReference type="InterPro" id="IPR000866">
    <property type="entry name" value="AhpC/TSA"/>
</dbReference>
<dbReference type="RefSeq" id="WP_132948294.1">
    <property type="nucleotide sequence ID" value="NZ_BSVG01000002.1"/>
</dbReference>
<dbReference type="Gene3D" id="3.40.30.10">
    <property type="entry name" value="Glutaredoxin"/>
    <property type="match status" value="1"/>
</dbReference>